<gene>
    <name evidence="1" type="ORF">DSO57_1037904</name>
</gene>
<proteinExistence type="predicted"/>
<dbReference type="EMBL" id="QTSX02006114">
    <property type="protein sequence ID" value="KAJ9055966.1"/>
    <property type="molecule type" value="Genomic_DNA"/>
</dbReference>
<sequence>MVGSSIVLEAIQERGHQASMYPTGHTDIHLADVVFFNIGDKVWERRPQAFNDIYLEVLNYKSLFGCQIMADLFAQIVFHVNMGNQSRKDKHLPPCTTAAYQPIQPTTDKEYNEQYMVAIMFNPPASTPATNTVVNCTINAISICPLNIDSCEDLTGFAFEFRNSLTSANGSGSISTHSRLLYLSVVDTGMTSSQRDPLSHSVFLLSEPHFLSTI</sequence>
<evidence type="ECO:0000313" key="2">
    <source>
        <dbReference type="Proteomes" id="UP001165960"/>
    </source>
</evidence>
<name>A0ACC2S0S8_9FUNG</name>
<evidence type="ECO:0000313" key="1">
    <source>
        <dbReference type="EMBL" id="KAJ9055966.1"/>
    </source>
</evidence>
<protein>
    <submittedName>
        <fullName evidence="1">Uncharacterized protein</fullName>
    </submittedName>
</protein>
<comment type="caution">
    <text evidence="1">The sequence shown here is derived from an EMBL/GenBank/DDBJ whole genome shotgun (WGS) entry which is preliminary data.</text>
</comment>
<accession>A0ACC2S0S8</accession>
<reference evidence="1" key="1">
    <citation type="submission" date="2022-04" db="EMBL/GenBank/DDBJ databases">
        <title>Genome of the entomopathogenic fungus Entomophthora muscae.</title>
        <authorList>
            <person name="Elya C."/>
            <person name="Lovett B.R."/>
            <person name="Lee E."/>
            <person name="Macias A.M."/>
            <person name="Hajek A.E."/>
            <person name="De Bivort B.L."/>
            <person name="Kasson M.T."/>
            <person name="De Fine Licht H.H."/>
            <person name="Stajich J.E."/>
        </authorList>
    </citation>
    <scope>NUCLEOTIDE SEQUENCE</scope>
    <source>
        <strain evidence="1">Berkeley</strain>
    </source>
</reference>
<organism evidence="1 2">
    <name type="scientific">Entomophthora muscae</name>
    <dbReference type="NCBI Taxonomy" id="34485"/>
    <lineage>
        <taxon>Eukaryota</taxon>
        <taxon>Fungi</taxon>
        <taxon>Fungi incertae sedis</taxon>
        <taxon>Zoopagomycota</taxon>
        <taxon>Entomophthoromycotina</taxon>
        <taxon>Entomophthoromycetes</taxon>
        <taxon>Entomophthorales</taxon>
        <taxon>Entomophthoraceae</taxon>
        <taxon>Entomophthora</taxon>
    </lineage>
</organism>
<keyword evidence="2" id="KW-1185">Reference proteome</keyword>
<dbReference type="Proteomes" id="UP001165960">
    <property type="component" value="Unassembled WGS sequence"/>
</dbReference>